<protein>
    <recommendedName>
        <fullName evidence="4">Core-binding (CB) domain-containing protein</fullName>
    </recommendedName>
</protein>
<dbReference type="KEGG" id="nfa:PNF1_970"/>
<name>Q5YM18_NOCFA</name>
<gene>
    <name evidence="1" type="ordered locus">PNF1_970</name>
    <name evidence="2" type="ordered locus">PNF2_850</name>
</gene>
<evidence type="ECO:0000313" key="2">
    <source>
        <dbReference type="EMBL" id="BAD60773.1"/>
    </source>
</evidence>
<dbReference type="EMBL" id="AP006619">
    <property type="protein sequence ID" value="BAD60622.1"/>
    <property type="molecule type" value="Genomic_DNA"/>
</dbReference>
<evidence type="ECO:0008006" key="4">
    <source>
        <dbReference type="Google" id="ProtNLM"/>
    </source>
</evidence>
<dbReference type="InterPro" id="IPR011010">
    <property type="entry name" value="DNA_brk_join_enz"/>
</dbReference>
<proteinExistence type="predicted"/>
<evidence type="ECO:0000313" key="1">
    <source>
        <dbReference type="EMBL" id="BAD60622.1"/>
    </source>
</evidence>
<dbReference type="SUPFAM" id="SSF56349">
    <property type="entry name" value="DNA breaking-rejoining enzymes"/>
    <property type="match status" value="1"/>
</dbReference>
<dbReference type="RefSeq" id="WP_011212304.1">
    <property type="nucleotide sequence ID" value="NC_006362.1"/>
</dbReference>
<dbReference type="EMBL" id="AP006620">
    <property type="protein sequence ID" value="BAD60773.1"/>
    <property type="molecule type" value="Genomic_DNA"/>
</dbReference>
<dbReference type="Proteomes" id="UP000006820">
    <property type="component" value="Plasmid pNF2"/>
</dbReference>
<dbReference type="GeneID" id="61136448"/>
<reference evidence="2 3" key="1">
    <citation type="journal article" date="2004" name="Proc. Natl. Acad. Sci. U.S.A.">
        <title>The complete genomic sequence of Nocardia farcinica IFM 10152.</title>
        <authorList>
            <person name="Ishikawa J."/>
            <person name="Yamashita A."/>
            <person name="Mikami Y."/>
            <person name="Hoshino Y."/>
            <person name="Kurita H."/>
            <person name="Hotta K."/>
            <person name="Shiba T."/>
            <person name="Hattori M."/>
        </authorList>
    </citation>
    <scope>NUCLEOTIDE SEQUENCE [LARGE SCALE GENOMIC DNA]</scope>
    <source>
        <strain evidence="2 3">IFM 10152</strain>
        <plasmid evidence="3">Plasmid pNF1</plasmid>
        <plasmid evidence="3">Plasmid pNF2</plasmid>
        <plasmid evidence="1">pNF1</plasmid>
        <plasmid evidence="2">pNF2</plasmid>
    </source>
</reference>
<geneLocation type="plasmid" evidence="1 3">
    <name>pNF1</name>
</geneLocation>
<keyword evidence="2" id="KW-0614">Plasmid</keyword>
<dbReference type="AlphaFoldDB" id="Q5YM18"/>
<dbReference type="eggNOG" id="COG4974">
    <property type="taxonomic scope" value="Bacteria"/>
</dbReference>
<dbReference type="Proteomes" id="UP000006820">
    <property type="component" value="Plasmid pNF1"/>
</dbReference>
<geneLocation type="plasmid" evidence="2 3">
    <name>pNF2</name>
</geneLocation>
<evidence type="ECO:0000313" key="3">
    <source>
        <dbReference type="Proteomes" id="UP000006820"/>
    </source>
</evidence>
<dbReference type="OrthoDB" id="3216692at2"/>
<keyword evidence="3" id="KW-1185">Reference proteome</keyword>
<dbReference type="HOGENOM" id="CLU_037617_1_0_11"/>
<dbReference type="GO" id="GO:0003677">
    <property type="term" value="F:DNA binding"/>
    <property type="evidence" value="ECO:0007669"/>
    <property type="project" value="InterPro"/>
</dbReference>
<organism evidence="2 3">
    <name type="scientific">Nocardia farcinica (strain IFM 10152)</name>
    <dbReference type="NCBI Taxonomy" id="247156"/>
    <lineage>
        <taxon>Bacteria</taxon>
        <taxon>Bacillati</taxon>
        <taxon>Actinomycetota</taxon>
        <taxon>Actinomycetes</taxon>
        <taxon>Mycobacteriales</taxon>
        <taxon>Nocardiaceae</taxon>
        <taxon>Nocardia</taxon>
    </lineage>
</organism>
<sequence>MTATSCRECGGRIEASTCPRGGRPRQYCLTCRPSKTAERRAEGAKDYRDGSCVGCGTQLERAARTIGRPRIYCDACRGRRARTPSRSRRRNDAGPAQDNRSEAYRDRRCTRCDAPIEVDGQRKGRPRIYCDGCFGRRVHEQRRHRTRPRSLDGLRFAEVFGTITGRVEHEVLERLFDTARVGRWSVATVQRRSEELRRVLATAGDEPISLSQVRAELGNVWQSRIAARVLDQCGLLIDDTESPTRQWIDRRTAELPPGFRDDVRAWLVVLHEGGQRARPRAEATLHAYYSRVLPPLTEWGSTRSHLREVTQADVSVALNRLNGHKRVGTFVALRSLFRFAKRHRLIFLDPTRRLRAGAAPSRVLLPMTTGQVDAVTATAVTPLQRVVVALVAVYAVRAHALRQLVLDDLDLARRRIRIGGSVHQLTEFTHDVLTDWLTYRQQRWPGTPNPHVLVSSDSVLGNSPVEDYYLTWHLSLLGIQLEHIRGDRILEEALSTDTDPLHLTIMFGLSEKSAADYARLARGITERPIEAVSHYPADWD</sequence>
<dbReference type="KEGG" id="nfa:PNF2_850"/>
<accession>Q5YM18</accession>